<evidence type="ECO:0000256" key="3">
    <source>
        <dbReference type="ARBA" id="ARBA00011270"/>
    </source>
</evidence>
<dbReference type="PANTHER" id="PTHR43406">
    <property type="entry name" value="TRYPTOPHAN SYNTHASE, ALPHA CHAIN"/>
    <property type="match status" value="1"/>
</dbReference>
<organism evidence="11">
    <name type="scientific">Thermodesulfatator atlanticus</name>
    <dbReference type="NCBI Taxonomy" id="501497"/>
    <lineage>
        <taxon>Bacteria</taxon>
        <taxon>Pseudomonadati</taxon>
        <taxon>Thermodesulfobacteriota</taxon>
        <taxon>Thermodesulfobacteria</taxon>
        <taxon>Thermodesulfobacteriales</taxon>
        <taxon>Thermodesulfatatoraceae</taxon>
        <taxon>Thermodesulfatator</taxon>
    </lineage>
</organism>
<dbReference type="NCBIfam" id="TIGR00262">
    <property type="entry name" value="trpA"/>
    <property type="match status" value="1"/>
</dbReference>
<gene>
    <name evidence="9" type="primary">trpA</name>
    <name evidence="11" type="ORF">ENJ96_01505</name>
</gene>
<keyword evidence="5 9" id="KW-0822">Tryptophan biosynthesis</keyword>
<dbReference type="PROSITE" id="PS00167">
    <property type="entry name" value="TRP_SYNTHASE_ALPHA"/>
    <property type="match status" value="1"/>
</dbReference>
<feature type="active site" description="Proton acceptor" evidence="9">
    <location>
        <position position="64"/>
    </location>
</feature>
<keyword evidence="4 9" id="KW-0028">Amino-acid biosynthesis</keyword>
<evidence type="ECO:0000256" key="7">
    <source>
        <dbReference type="ARBA" id="ARBA00023239"/>
    </source>
</evidence>
<dbReference type="InterPro" id="IPR011060">
    <property type="entry name" value="RibuloseP-bd_barrel"/>
</dbReference>
<comment type="function">
    <text evidence="1 9">The alpha subunit is responsible for the aldol cleavage of indoleglycerol phosphate to indole and glyceraldehyde 3-phosphate.</text>
</comment>
<dbReference type="HAMAP" id="MF_00131">
    <property type="entry name" value="Trp_synth_alpha"/>
    <property type="match status" value="1"/>
</dbReference>
<evidence type="ECO:0000256" key="8">
    <source>
        <dbReference type="ARBA" id="ARBA00049047"/>
    </source>
</evidence>
<comment type="caution">
    <text evidence="11">The sequence shown here is derived from an EMBL/GenBank/DDBJ whole genome shotgun (WGS) entry which is preliminary data.</text>
</comment>
<reference evidence="11" key="1">
    <citation type="journal article" date="2020" name="mSystems">
        <title>Genome- and Community-Level Interaction Insights into Carbon Utilization and Element Cycling Functions of Hydrothermarchaeota in Hydrothermal Sediment.</title>
        <authorList>
            <person name="Zhou Z."/>
            <person name="Liu Y."/>
            <person name="Xu W."/>
            <person name="Pan J."/>
            <person name="Luo Z.H."/>
            <person name="Li M."/>
        </authorList>
    </citation>
    <scope>NUCLEOTIDE SEQUENCE [LARGE SCALE GENOMIC DNA]</scope>
    <source>
        <strain evidence="11">HyVt-533</strain>
    </source>
</reference>
<dbReference type="PANTHER" id="PTHR43406:SF1">
    <property type="entry name" value="TRYPTOPHAN SYNTHASE ALPHA CHAIN, CHLOROPLASTIC"/>
    <property type="match status" value="1"/>
</dbReference>
<dbReference type="InterPro" id="IPR018204">
    <property type="entry name" value="Trp_synthase_alpha_AS"/>
</dbReference>
<evidence type="ECO:0000256" key="9">
    <source>
        <dbReference type="HAMAP-Rule" id="MF_00131"/>
    </source>
</evidence>
<comment type="subunit">
    <text evidence="3 9">Tetramer of two alpha and two beta chains.</text>
</comment>
<dbReference type="Gene3D" id="3.20.20.70">
    <property type="entry name" value="Aldolase class I"/>
    <property type="match status" value="1"/>
</dbReference>
<dbReference type="Proteomes" id="UP000886101">
    <property type="component" value="Unassembled WGS sequence"/>
</dbReference>
<evidence type="ECO:0000256" key="2">
    <source>
        <dbReference type="ARBA" id="ARBA00004733"/>
    </source>
</evidence>
<name>A0A7V5U1V7_9BACT</name>
<comment type="catalytic activity">
    <reaction evidence="8 9">
        <text>(1S,2R)-1-C-(indol-3-yl)glycerol 3-phosphate + L-serine = D-glyceraldehyde 3-phosphate + L-tryptophan + H2O</text>
        <dbReference type="Rhea" id="RHEA:10532"/>
        <dbReference type="ChEBI" id="CHEBI:15377"/>
        <dbReference type="ChEBI" id="CHEBI:33384"/>
        <dbReference type="ChEBI" id="CHEBI:57912"/>
        <dbReference type="ChEBI" id="CHEBI:58866"/>
        <dbReference type="ChEBI" id="CHEBI:59776"/>
        <dbReference type="EC" id="4.2.1.20"/>
    </reaction>
</comment>
<dbReference type="CDD" id="cd04724">
    <property type="entry name" value="Tryptophan_synthase_alpha"/>
    <property type="match status" value="1"/>
</dbReference>
<dbReference type="AlphaFoldDB" id="A0A7V5U1V7"/>
<evidence type="ECO:0000256" key="10">
    <source>
        <dbReference type="RuleBase" id="RU003662"/>
    </source>
</evidence>
<evidence type="ECO:0000256" key="5">
    <source>
        <dbReference type="ARBA" id="ARBA00022822"/>
    </source>
</evidence>
<feature type="active site" description="Proton acceptor" evidence="9">
    <location>
        <position position="53"/>
    </location>
</feature>
<dbReference type="GO" id="GO:0005829">
    <property type="term" value="C:cytosol"/>
    <property type="evidence" value="ECO:0007669"/>
    <property type="project" value="TreeGrafter"/>
</dbReference>
<protein>
    <recommendedName>
        <fullName evidence="9">Tryptophan synthase alpha chain</fullName>
        <ecNumber evidence="9">4.2.1.20</ecNumber>
    </recommendedName>
</protein>
<evidence type="ECO:0000256" key="4">
    <source>
        <dbReference type="ARBA" id="ARBA00022605"/>
    </source>
</evidence>
<dbReference type="Pfam" id="PF00290">
    <property type="entry name" value="Trp_syntA"/>
    <property type="match status" value="1"/>
</dbReference>
<dbReference type="GO" id="GO:0004834">
    <property type="term" value="F:tryptophan synthase activity"/>
    <property type="evidence" value="ECO:0007669"/>
    <property type="project" value="UniProtKB-UniRule"/>
</dbReference>
<evidence type="ECO:0000313" key="11">
    <source>
        <dbReference type="EMBL" id="HHI96509.1"/>
    </source>
</evidence>
<dbReference type="SUPFAM" id="SSF51366">
    <property type="entry name" value="Ribulose-phoshate binding barrel"/>
    <property type="match status" value="1"/>
</dbReference>
<dbReference type="UniPathway" id="UPA00035">
    <property type="reaction ID" value="UER00044"/>
</dbReference>
<keyword evidence="6 9" id="KW-0057">Aromatic amino acid biosynthesis</keyword>
<evidence type="ECO:0000256" key="1">
    <source>
        <dbReference type="ARBA" id="ARBA00003365"/>
    </source>
</evidence>
<sequence>MRNGARAVEEAIRKANERGEAALIPFIEGADPSLEVTAELLWALEEAGADVIELGFPFSDPLADGPIIQEAAQRALKNRPTLSDFLALVENLRQKGFKTPIVIMGYLNPFYRFGLENFAKQAQKAGLNGAIIPDLPLEEAKPWLKIARRYQLAAVMLAAPTTPPERLARIAQNSSGFLYYVSVTGITGARNKLPEDLALKLDLARELSPVPVGVGFGISRPEQVAHLANFADAIVVGSAIVKIIAAHLKKPASLVKAVRDFVTELKAATKR</sequence>
<proteinExistence type="inferred from homology"/>
<keyword evidence="7 9" id="KW-0456">Lyase</keyword>
<comment type="pathway">
    <text evidence="2 9">Amino-acid biosynthesis; L-tryptophan biosynthesis; L-tryptophan from chorismate: step 5/5.</text>
</comment>
<dbReference type="EC" id="4.2.1.20" evidence="9"/>
<dbReference type="EMBL" id="DROK01000042">
    <property type="protein sequence ID" value="HHI96509.1"/>
    <property type="molecule type" value="Genomic_DNA"/>
</dbReference>
<accession>A0A7V5U1V7</accession>
<evidence type="ECO:0000256" key="6">
    <source>
        <dbReference type="ARBA" id="ARBA00023141"/>
    </source>
</evidence>
<dbReference type="InterPro" id="IPR013785">
    <property type="entry name" value="Aldolase_TIM"/>
</dbReference>
<comment type="similarity">
    <text evidence="9 10">Belongs to the TrpA family.</text>
</comment>
<dbReference type="InterPro" id="IPR002028">
    <property type="entry name" value="Trp_synthase_suA"/>
</dbReference>
<dbReference type="FunFam" id="3.20.20.70:FF:000037">
    <property type="entry name" value="Tryptophan synthase alpha chain"/>
    <property type="match status" value="1"/>
</dbReference>